<comment type="caution">
    <text evidence="9">The sequence shown here is derived from an EMBL/GenBank/DDBJ whole genome shotgun (WGS) entry which is preliminary data.</text>
</comment>
<proteinExistence type="inferred from homology"/>
<dbReference type="SUPFAM" id="SSF103473">
    <property type="entry name" value="MFS general substrate transporter"/>
    <property type="match status" value="1"/>
</dbReference>
<reference evidence="9 10" key="1">
    <citation type="submission" date="2024-01" db="EMBL/GenBank/DDBJ databases">
        <title>The complete chloroplast genome sequence of Lithospermum erythrorhizon: insights into the phylogenetic relationship among Boraginaceae species and the maternal lineages of purple gromwells.</title>
        <authorList>
            <person name="Okada T."/>
            <person name="Watanabe K."/>
        </authorList>
    </citation>
    <scope>NUCLEOTIDE SEQUENCE [LARGE SCALE GENOMIC DNA]</scope>
</reference>
<name>A0AAV3NR68_LITER</name>
<feature type="domain" description="Major facilitator superfamily (MFS) profile" evidence="8">
    <location>
        <begin position="106"/>
        <end position="224"/>
    </location>
</feature>
<evidence type="ECO:0000313" key="10">
    <source>
        <dbReference type="Proteomes" id="UP001454036"/>
    </source>
</evidence>
<dbReference type="GO" id="GO:0005315">
    <property type="term" value="F:phosphate transmembrane transporter activity"/>
    <property type="evidence" value="ECO:0007669"/>
    <property type="project" value="TreeGrafter"/>
</dbReference>
<evidence type="ECO:0000313" key="9">
    <source>
        <dbReference type="EMBL" id="GAA0141616.1"/>
    </source>
</evidence>
<dbReference type="Proteomes" id="UP001454036">
    <property type="component" value="Unassembled WGS sequence"/>
</dbReference>
<dbReference type="EMBL" id="BAABME010015521">
    <property type="protein sequence ID" value="GAA0141616.1"/>
    <property type="molecule type" value="Genomic_DNA"/>
</dbReference>
<dbReference type="Pfam" id="PF07690">
    <property type="entry name" value="MFS_1"/>
    <property type="match status" value="1"/>
</dbReference>
<dbReference type="InterPro" id="IPR011701">
    <property type="entry name" value="MFS"/>
</dbReference>
<keyword evidence="10" id="KW-1185">Reference proteome</keyword>
<dbReference type="PANTHER" id="PTHR11662">
    <property type="entry name" value="SOLUTE CARRIER FAMILY 17"/>
    <property type="match status" value="1"/>
</dbReference>
<dbReference type="InterPro" id="IPR036259">
    <property type="entry name" value="MFS_trans_sf"/>
</dbReference>
<dbReference type="InterPro" id="IPR020846">
    <property type="entry name" value="MFS_dom"/>
</dbReference>
<sequence>MASFIQSRMHLNSSLNPESCNYITSNSTLIKFNKNNHLGTQKTTSCKWLNVISFDSSHFGGVKVKENNNILKKKIGSNTIRCTAEGVERGWFRGGEEGRFVVAERLKVVALLGGVMCLCNADRVVMSVAIVPLAAKHGWNSSFLGIVQSSFLWGYILSSTVGGALVDKYGGKKVIAWGAGLWSLATLLTPWASNHSTITLLVMRAFFGLAEGVAMPAMNTLLSR</sequence>
<organism evidence="9 10">
    <name type="scientific">Lithospermum erythrorhizon</name>
    <name type="common">Purple gromwell</name>
    <name type="synonym">Lithospermum officinale var. erythrorhizon</name>
    <dbReference type="NCBI Taxonomy" id="34254"/>
    <lineage>
        <taxon>Eukaryota</taxon>
        <taxon>Viridiplantae</taxon>
        <taxon>Streptophyta</taxon>
        <taxon>Embryophyta</taxon>
        <taxon>Tracheophyta</taxon>
        <taxon>Spermatophyta</taxon>
        <taxon>Magnoliopsida</taxon>
        <taxon>eudicotyledons</taxon>
        <taxon>Gunneridae</taxon>
        <taxon>Pentapetalae</taxon>
        <taxon>asterids</taxon>
        <taxon>lamiids</taxon>
        <taxon>Boraginales</taxon>
        <taxon>Boraginaceae</taxon>
        <taxon>Boraginoideae</taxon>
        <taxon>Lithospermeae</taxon>
        <taxon>Lithospermum</taxon>
    </lineage>
</organism>
<gene>
    <name evidence="9" type="ORF">LIER_35421</name>
</gene>
<evidence type="ECO:0000256" key="2">
    <source>
        <dbReference type="ARBA" id="ARBA00022692"/>
    </source>
</evidence>
<evidence type="ECO:0000256" key="6">
    <source>
        <dbReference type="ARBA" id="ARBA00044504"/>
    </source>
</evidence>
<comment type="similarity">
    <text evidence="6">Belongs to the major facilitator superfamily. Phosphate:H(+) symporter (TC 2.A.1.9) family.</text>
</comment>
<keyword evidence="2 7" id="KW-0812">Transmembrane</keyword>
<evidence type="ECO:0000256" key="4">
    <source>
        <dbReference type="ARBA" id="ARBA00023136"/>
    </source>
</evidence>
<dbReference type="GO" id="GO:0009536">
    <property type="term" value="C:plastid"/>
    <property type="evidence" value="ECO:0007669"/>
    <property type="project" value="TreeGrafter"/>
</dbReference>
<evidence type="ECO:0000256" key="7">
    <source>
        <dbReference type="SAM" id="Phobius"/>
    </source>
</evidence>
<dbReference type="Gene3D" id="1.20.1250.20">
    <property type="entry name" value="MFS general substrate transporter like domains"/>
    <property type="match status" value="1"/>
</dbReference>
<dbReference type="PANTHER" id="PTHR11662:SF399">
    <property type="entry name" value="FI19708P1-RELATED"/>
    <property type="match status" value="1"/>
</dbReference>
<evidence type="ECO:0000256" key="1">
    <source>
        <dbReference type="ARBA" id="ARBA00004141"/>
    </source>
</evidence>
<accession>A0AAV3NR68</accession>
<comment type="subcellular location">
    <subcellularLocation>
        <location evidence="1">Membrane</location>
        <topology evidence="1">Multi-pass membrane protein</topology>
    </subcellularLocation>
</comment>
<protein>
    <submittedName>
        <fullName evidence="9">Secondary carrier transporter</fullName>
    </submittedName>
</protein>
<dbReference type="AlphaFoldDB" id="A0AAV3NR68"/>
<evidence type="ECO:0000256" key="3">
    <source>
        <dbReference type="ARBA" id="ARBA00022989"/>
    </source>
</evidence>
<keyword evidence="3 7" id="KW-1133">Transmembrane helix</keyword>
<dbReference type="GO" id="GO:0016020">
    <property type="term" value="C:membrane"/>
    <property type="evidence" value="ECO:0007669"/>
    <property type="project" value="UniProtKB-SubCell"/>
</dbReference>
<feature type="transmembrane region" description="Helical" evidence="7">
    <location>
        <begin position="108"/>
        <end position="131"/>
    </location>
</feature>
<dbReference type="InterPro" id="IPR050382">
    <property type="entry name" value="MFS_Na/Anion_cotransporter"/>
</dbReference>
<evidence type="ECO:0000256" key="5">
    <source>
        <dbReference type="ARBA" id="ARBA00024362"/>
    </source>
</evidence>
<evidence type="ECO:0000259" key="8">
    <source>
        <dbReference type="PROSITE" id="PS50850"/>
    </source>
</evidence>
<dbReference type="PROSITE" id="PS50850">
    <property type="entry name" value="MFS"/>
    <property type="match status" value="1"/>
</dbReference>
<feature type="transmembrane region" description="Helical" evidence="7">
    <location>
        <begin position="198"/>
        <end position="222"/>
    </location>
</feature>
<feature type="transmembrane region" description="Helical" evidence="7">
    <location>
        <begin position="143"/>
        <end position="167"/>
    </location>
</feature>
<comment type="similarity">
    <text evidence="5">Belongs to the major facilitator superfamily. Sodium/anion cotransporter (TC 2.A.1.14) family.</text>
</comment>
<feature type="transmembrane region" description="Helical" evidence="7">
    <location>
        <begin position="174"/>
        <end position="192"/>
    </location>
</feature>
<keyword evidence="4 7" id="KW-0472">Membrane</keyword>